<feature type="transmembrane region" description="Helical" evidence="11">
    <location>
        <begin position="332"/>
        <end position="350"/>
    </location>
</feature>
<keyword evidence="11" id="KW-0520">NAD</keyword>
<evidence type="ECO:0000256" key="6">
    <source>
        <dbReference type="ARBA" id="ARBA00022692"/>
    </source>
</evidence>
<comment type="function">
    <text evidence="11">Core subunit of the mitochondrial membrane respiratory chain NADH dehydrogenase (Complex I) which catalyzes electron transfer from NADH through the respiratory chain, using ubiquinone as an electron acceptor. Essential for the catalytic activity and assembly of complex I.</text>
</comment>
<dbReference type="EC" id="7.1.1.2" evidence="3 11"/>
<evidence type="ECO:0000256" key="9">
    <source>
        <dbReference type="ARBA" id="ARBA00023136"/>
    </source>
</evidence>
<dbReference type="GO" id="GO:0005886">
    <property type="term" value="C:plasma membrane"/>
    <property type="evidence" value="ECO:0007669"/>
    <property type="project" value="UniProtKB-SubCell"/>
</dbReference>
<dbReference type="GO" id="GO:0042773">
    <property type="term" value="P:ATP synthesis coupled electron transport"/>
    <property type="evidence" value="ECO:0007669"/>
    <property type="project" value="InterPro"/>
</dbReference>
<feature type="transmembrane region" description="Helical" evidence="11">
    <location>
        <begin position="406"/>
        <end position="427"/>
    </location>
</feature>
<dbReference type="Pfam" id="PF00361">
    <property type="entry name" value="Proton_antipo_M"/>
    <property type="match status" value="1"/>
</dbReference>
<keyword evidence="8" id="KW-0560">Oxidoreductase</keyword>
<dbReference type="PRINTS" id="PR01437">
    <property type="entry name" value="NUOXDRDTASE4"/>
</dbReference>
<keyword evidence="11 13" id="KW-0496">Mitochondrion</keyword>
<evidence type="ECO:0000256" key="11">
    <source>
        <dbReference type="RuleBase" id="RU003297"/>
    </source>
</evidence>
<feature type="transmembrane region" description="Helical" evidence="11">
    <location>
        <begin position="234"/>
        <end position="253"/>
    </location>
</feature>
<keyword evidence="5" id="KW-1003">Cell membrane</keyword>
<evidence type="ECO:0000256" key="10">
    <source>
        <dbReference type="ARBA" id="ARBA00049551"/>
    </source>
</evidence>
<proteinExistence type="inferred from homology"/>
<keyword evidence="11" id="KW-0679">Respiratory chain</keyword>
<reference evidence="13" key="1">
    <citation type="journal article" date="2024" name="Parasitology">
        <title>Expanding on expansus: A new species of Scaphanocephalus from North America and the Caribbean based on molecular and morphological data.</title>
        <authorList>
            <person name="Locke S.A."/>
            <person name="Calhoun D.M."/>
            <person name="Valencia Cruz J.M."/>
            <person name="Ebbs E.T."/>
            <person name="Diaz Pernett S.C."/>
            <person name="Tkach V.V."/>
            <person name="Kinsella J.M."/>
            <person name="Freeman M.A."/>
            <person name="Blanar C.A."/>
            <person name="Johnson P.T.J."/>
        </authorList>
    </citation>
    <scope>NUCLEOTIDE SEQUENCE</scope>
</reference>
<evidence type="ECO:0000256" key="2">
    <source>
        <dbReference type="ARBA" id="ARBA00009025"/>
    </source>
</evidence>
<keyword evidence="11" id="KW-0813">Transport</keyword>
<dbReference type="InterPro" id="IPR003918">
    <property type="entry name" value="NADH_UbQ_OxRdtase"/>
</dbReference>
<keyword evidence="11" id="KW-0249">Electron transport</keyword>
<evidence type="ECO:0000256" key="7">
    <source>
        <dbReference type="ARBA" id="ARBA00022989"/>
    </source>
</evidence>
<evidence type="ECO:0000313" key="13">
    <source>
        <dbReference type="EMBL" id="XCA87948.1"/>
    </source>
</evidence>
<feature type="domain" description="NADH:quinone oxidoreductase/Mrp antiporter transmembrane" evidence="12">
    <location>
        <begin position="99"/>
        <end position="377"/>
    </location>
</feature>
<evidence type="ECO:0000256" key="3">
    <source>
        <dbReference type="ARBA" id="ARBA00012944"/>
    </source>
</evidence>
<comment type="subcellular location">
    <subcellularLocation>
        <location evidence="1">Cell membrane</location>
        <topology evidence="1">Multi-pass membrane protein</topology>
    </subcellularLocation>
    <subcellularLocation>
        <location evidence="11">Mitochondrion membrane</location>
        <topology evidence="11">Multi-pass membrane protein</topology>
    </subcellularLocation>
</comment>
<feature type="transmembrane region" description="Helical" evidence="11">
    <location>
        <begin position="370"/>
        <end position="394"/>
    </location>
</feature>
<accession>A0AAU7YS30</accession>
<feature type="transmembrane region" description="Helical" evidence="11">
    <location>
        <begin position="42"/>
        <end position="71"/>
    </location>
</feature>
<feature type="transmembrane region" description="Helical" evidence="11">
    <location>
        <begin position="265"/>
        <end position="285"/>
    </location>
</feature>
<comment type="similarity">
    <text evidence="2 11">Belongs to the complex I subunit 4 family.</text>
</comment>
<gene>
    <name evidence="13" type="primary">ND4</name>
</gene>
<feature type="transmembrane region" description="Helical" evidence="11">
    <location>
        <begin position="130"/>
        <end position="157"/>
    </location>
</feature>
<feature type="transmembrane region" description="Helical" evidence="11">
    <location>
        <begin position="169"/>
        <end position="189"/>
    </location>
</feature>
<sequence length="428" mass="47304">MSFKSVSWYSWLVGFLLGGIGCVITSQLVWPSPTFLSGSLMLSGGIFCFDVVSFYLVLLSLLLCVSIAFWLYELSTFSILMLGVSIVCSVLCYCCVHALWFWVFYEMSIVPLLVLLVVESPYSERYIASWYLLGYVVLTSLPMLLCLFYLALLTGSFDIRFWGSPVDGVLVWIFVSVLLAVMFITKIPLPPFHVWLPIVHAEASSPVSVCLSGYIMKLGLLGVCRFCGSLLPDYIFSSFYILVCFLLSALFFFSASRELDGKRWLAFMSLCHILIASCCLCVGTYSLGGLSFLYCLGHGLSAGLTFLYLWLVYLTSGTRNLSLLKSSISGSLLLRVLTGACLCTVCSLPPTMQFFCEVLLAGESLSVSTLFLLGLYLFLFLGGLVPLFLVGSVLSRHCDVSYGVGFGYSAVASLFFLVFWSFLFFLVA</sequence>
<evidence type="ECO:0000256" key="4">
    <source>
        <dbReference type="ARBA" id="ARBA00021006"/>
    </source>
</evidence>
<dbReference type="PROSITE" id="PS51257">
    <property type="entry name" value="PROKAR_LIPOPROTEIN"/>
    <property type="match status" value="1"/>
</dbReference>
<protein>
    <recommendedName>
        <fullName evidence="4 11">NADH-ubiquinone oxidoreductase chain 4</fullName>
        <ecNumber evidence="3 11">7.1.1.2</ecNumber>
    </recommendedName>
</protein>
<keyword evidence="6 11" id="KW-0812">Transmembrane</keyword>
<feature type="transmembrane region" description="Helical" evidence="11">
    <location>
        <begin position="77"/>
        <end position="94"/>
    </location>
</feature>
<keyword evidence="11" id="KW-0830">Ubiquinone</keyword>
<comment type="catalytic activity">
    <reaction evidence="10 11">
        <text>a ubiquinone + NADH + 5 H(+)(in) = a ubiquinol + NAD(+) + 4 H(+)(out)</text>
        <dbReference type="Rhea" id="RHEA:29091"/>
        <dbReference type="Rhea" id="RHEA-COMP:9565"/>
        <dbReference type="Rhea" id="RHEA-COMP:9566"/>
        <dbReference type="ChEBI" id="CHEBI:15378"/>
        <dbReference type="ChEBI" id="CHEBI:16389"/>
        <dbReference type="ChEBI" id="CHEBI:17976"/>
        <dbReference type="ChEBI" id="CHEBI:57540"/>
        <dbReference type="ChEBI" id="CHEBI:57945"/>
        <dbReference type="EC" id="7.1.1.2"/>
    </reaction>
</comment>
<dbReference type="InterPro" id="IPR052175">
    <property type="entry name" value="ComplexI-like_HydComp"/>
</dbReference>
<feature type="transmembrane region" description="Helical" evidence="11">
    <location>
        <begin position="291"/>
        <end position="311"/>
    </location>
</feature>
<dbReference type="InterPro" id="IPR001750">
    <property type="entry name" value="ND/Mrp_TM"/>
</dbReference>
<feature type="transmembrane region" description="Helical" evidence="11">
    <location>
        <begin position="6"/>
        <end position="30"/>
    </location>
</feature>
<keyword evidence="9 11" id="KW-0472">Membrane</keyword>
<feature type="transmembrane region" description="Helical" evidence="11">
    <location>
        <begin position="99"/>
        <end position="118"/>
    </location>
</feature>
<dbReference type="PANTHER" id="PTHR42682">
    <property type="entry name" value="HYDROGENASE-4 COMPONENT F"/>
    <property type="match status" value="1"/>
</dbReference>
<dbReference type="GO" id="GO:0016491">
    <property type="term" value="F:oxidoreductase activity"/>
    <property type="evidence" value="ECO:0007669"/>
    <property type="project" value="UniProtKB-KW"/>
</dbReference>
<evidence type="ECO:0000256" key="1">
    <source>
        <dbReference type="ARBA" id="ARBA00004651"/>
    </source>
</evidence>
<keyword evidence="7 11" id="KW-1133">Transmembrane helix</keyword>
<dbReference type="PANTHER" id="PTHR42682:SF4">
    <property type="entry name" value="NADH-UBIQUINONE_PLASTOQUINONE"/>
    <property type="match status" value="1"/>
</dbReference>
<geneLocation type="mitochondrion" evidence="13"/>
<evidence type="ECO:0000256" key="8">
    <source>
        <dbReference type="ARBA" id="ARBA00023002"/>
    </source>
</evidence>
<dbReference type="AlphaFoldDB" id="A0AAU7YS30"/>
<name>A0AAU7YS30_9TREM</name>
<dbReference type="GO" id="GO:0031966">
    <property type="term" value="C:mitochondrial membrane"/>
    <property type="evidence" value="ECO:0007669"/>
    <property type="project" value="UniProtKB-SubCell"/>
</dbReference>
<dbReference type="GO" id="GO:0008137">
    <property type="term" value="F:NADH dehydrogenase (ubiquinone) activity"/>
    <property type="evidence" value="ECO:0007669"/>
    <property type="project" value="UniProtKB-UniRule"/>
</dbReference>
<evidence type="ECO:0000256" key="5">
    <source>
        <dbReference type="ARBA" id="ARBA00022475"/>
    </source>
</evidence>
<organism evidence="13">
    <name type="scientific">Scaphanocephalus sp</name>
    <dbReference type="NCBI Taxonomy" id="3050632"/>
    <lineage>
        <taxon>Eukaryota</taxon>
        <taxon>Metazoa</taxon>
        <taxon>Spiralia</taxon>
        <taxon>Lophotrochozoa</taxon>
        <taxon>Platyhelminthes</taxon>
        <taxon>Trematoda</taxon>
        <taxon>Digenea</taxon>
        <taxon>Opisthorchiida</taxon>
        <taxon>Opisthorchiata</taxon>
        <taxon>Heterophyidae</taxon>
        <taxon>Scaphanocephalus</taxon>
    </lineage>
</organism>
<dbReference type="EMBL" id="PP577105">
    <property type="protein sequence ID" value="XCA87948.1"/>
    <property type="molecule type" value="Genomic_DNA"/>
</dbReference>
<evidence type="ECO:0000259" key="12">
    <source>
        <dbReference type="Pfam" id="PF00361"/>
    </source>
</evidence>